<sequence length="39" mass="4610">MNVLCFFRHGKTIPIYSIPYVIHSKQSILSRKDKQAILY</sequence>
<dbReference type="InParanoid" id="F5YCR4"/>
<keyword evidence="2" id="KW-1185">Reference proteome</keyword>
<gene>
    <name evidence="1" type="ordered locus">TREAZ_1689</name>
</gene>
<reference evidence="1 2" key="2">
    <citation type="journal article" date="2011" name="ISME J.">
        <title>RNA-seq reveals cooperative metabolic interactions between two termite-gut spirochete species in co-culture.</title>
        <authorList>
            <person name="Rosenthal A.Z."/>
            <person name="Matson E.G."/>
            <person name="Eldar A."/>
            <person name="Leadbetter J.R."/>
        </authorList>
    </citation>
    <scope>NUCLEOTIDE SEQUENCE [LARGE SCALE GENOMIC DNA]</scope>
    <source>
        <strain evidence="2">ATCC BAA-888 / DSM 13862 / ZAS-9</strain>
    </source>
</reference>
<accession>F5YCR4</accession>
<dbReference type="AlphaFoldDB" id="F5YCR4"/>
<name>F5YCR4_LEAAZ</name>
<protein>
    <submittedName>
        <fullName evidence="1">Uncharacterized protein</fullName>
    </submittedName>
</protein>
<evidence type="ECO:0000313" key="2">
    <source>
        <dbReference type="Proteomes" id="UP000009222"/>
    </source>
</evidence>
<evidence type="ECO:0000313" key="1">
    <source>
        <dbReference type="EMBL" id="AEF81266.1"/>
    </source>
</evidence>
<dbReference type="EMBL" id="CP001841">
    <property type="protein sequence ID" value="AEF81266.1"/>
    <property type="molecule type" value="Genomic_DNA"/>
</dbReference>
<proteinExistence type="predicted"/>
<organism evidence="1 2">
    <name type="scientific">Leadbettera azotonutricia (strain ATCC BAA-888 / DSM 13862 / ZAS-9)</name>
    <name type="common">Treponema azotonutricium</name>
    <dbReference type="NCBI Taxonomy" id="545695"/>
    <lineage>
        <taxon>Bacteria</taxon>
        <taxon>Pseudomonadati</taxon>
        <taxon>Spirochaetota</taxon>
        <taxon>Spirochaetia</taxon>
        <taxon>Spirochaetales</taxon>
        <taxon>Breznakiellaceae</taxon>
        <taxon>Leadbettera</taxon>
    </lineage>
</organism>
<dbReference type="KEGG" id="taz:TREAZ_1689"/>
<dbReference type="Proteomes" id="UP000009222">
    <property type="component" value="Chromosome"/>
</dbReference>
<reference evidence="2" key="1">
    <citation type="submission" date="2009-12" db="EMBL/GenBank/DDBJ databases">
        <title>Complete sequence of Treponema azotonutricium strain ZAS-9.</title>
        <authorList>
            <person name="Tetu S.G."/>
            <person name="Matson E."/>
            <person name="Ren Q."/>
            <person name="Seshadri R."/>
            <person name="Elbourne L."/>
            <person name="Hassan K.A."/>
            <person name="Durkin A."/>
            <person name="Radune D."/>
            <person name="Mohamoud Y."/>
            <person name="Shay R."/>
            <person name="Jin S."/>
            <person name="Zhang X."/>
            <person name="Lucey K."/>
            <person name="Ballor N.R."/>
            <person name="Ottesen E."/>
            <person name="Rosenthal R."/>
            <person name="Allen A."/>
            <person name="Leadbetter J.R."/>
            <person name="Paulsen I.T."/>
        </authorList>
    </citation>
    <scope>NUCLEOTIDE SEQUENCE [LARGE SCALE GENOMIC DNA]</scope>
    <source>
        <strain evidence="2">ATCC BAA-888 / DSM 13862 / ZAS-9</strain>
    </source>
</reference>
<dbReference type="HOGENOM" id="CLU_3318640_0_0_12"/>